<protein>
    <submittedName>
        <fullName evidence="2">Uncharacterized protein</fullName>
    </submittedName>
</protein>
<sequence>MNSIKTENSAGVVVSRRGAGRPRRSSQFSRRPIKTRRALFARPLASRTIYGKSWPGTLSRPISRALPELDEASIVSQRRYAEAPADDRPRTRTGMCT</sequence>
<feature type="region of interest" description="Disordered" evidence="1">
    <location>
        <begin position="1"/>
        <end position="34"/>
    </location>
</feature>
<organism evidence="2 3">
    <name type="scientific">Eumeta variegata</name>
    <name type="common">Bagworm moth</name>
    <name type="synonym">Eumeta japonica</name>
    <dbReference type="NCBI Taxonomy" id="151549"/>
    <lineage>
        <taxon>Eukaryota</taxon>
        <taxon>Metazoa</taxon>
        <taxon>Ecdysozoa</taxon>
        <taxon>Arthropoda</taxon>
        <taxon>Hexapoda</taxon>
        <taxon>Insecta</taxon>
        <taxon>Pterygota</taxon>
        <taxon>Neoptera</taxon>
        <taxon>Endopterygota</taxon>
        <taxon>Lepidoptera</taxon>
        <taxon>Glossata</taxon>
        <taxon>Ditrysia</taxon>
        <taxon>Tineoidea</taxon>
        <taxon>Psychidae</taxon>
        <taxon>Oiketicinae</taxon>
        <taxon>Eumeta</taxon>
    </lineage>
</organism>
<accession>A0A4C1XJ25</accession>
<evidence type="ECO:0000313" key="3">
    <source>
        <dbReference type="Proteomes" id="UP000299102"/>
    </source>
</evidence>
<dbReference type="EMBL" id="BGZK01000869">
    <property type="protein sequence ID" value="GBP63428.1"/>
    <property type="molecule type" value="Genomic_DNA"/>
</dbReference>
<name>A0A4C1XJ25_EUMVA</name>
<dbReference type="Proteomes" id="UP000299102">
    <property type="component" value="Unassembled WGS sequence"/>
</dbReference>
<evidence type="ECO:0000256" key="1">
    <source>
        <dbReference type="SAM" id="MobiDB-lite"/>
    </source>
</evidence>
<keyword evidence="3" id="KW-1185">Reference proteome</keyword>
<reference evidence="2 3" key="1">
    <citation type="journal article" date="2019" name="Commun. Biol.">
        <title>The bagworm genome reveals a unique fibroin gene that provides high tensile strength.</title>
        <authorList>
            <person name="Kono N."/>
            <person name="Nakamura H."/>
            <person name="Ohtoshi R."/>
            <person name="Tomita M."/>
            <person name="Numata K."/>
            <person name="Arakawa K."/>
        </authorList>
    </citation>
    <scope>NUCLEOTIDE SEQUENCE [LARGE SCALE GENOMIC DNA]</scope>
</reference>
<evidence type="ECO:0000313" key="2">
    <source>
        <dbReference type="EMBL" id="GBP63428.1"/>
    </source>
</evidence>
<comment type="caution">
    <text evidence="2">The sequence shown here is derived from an EMBL/GenBank/DDBJ whole genome shotgun (WGS) entry which is preliminary data.</text>
</comment>
<dbReference type="AlphaFoldDB" id="A0A4C1XJ25"/>
<proteinExistence type="predicted"/>
<gene>
    <name evidence="2" type="ORF">EVAR_35318_1</name>
</gene>